<evidence type="ECO:0000256" key="4">
    <source>
        <dbReference type="ARBA" id="ARBA00022540"/>
    </source>
</evidence>
<keyword evidence="6" id="KW-0694">RNA-binding</keyword>
<dbReference type="SUPFAM" id="SSF48371">
    <property type="entry name" value="ARM repeat"/>
    <property type="match status" value="2"/>
</dbReference>
<dbReference type="PROSITE" id="PS51366">
    <property type="entry name" value="MI"/>
    <property type="match status" value="1"/>
</dbReference>
<feature type="compositionally biased region" description="Low complexity" evidence="8">
    <location>
        <begin position="744"/>
        <end position="760"/>
    </location>
</feature>
<proteinExistence type="inferred from homology"/>
<feature type="region of interest" description="Disordered" evidence="8">
    <location>
        <begin position="245"/>
        <end position="268"/>
    </location>
</feature>
<feature type="compositionally biased region" description="Low complexity" evidence="8">
    <location>
        <begin position="775"/>
        <end position="786"/>
    </location>
</feature>
<evidence type="ECO:0000256" key="2">
    <source>
        <dbReference type="ARBA" id="ARBA00005775"/>
    </source>
</evidence>
<dbReference type="Proteomes" id="UP000827284">
    <property type="component" value="Unassembled WGS sequence"/>
</dbReference>
<keyword evidence="11" id="KW-1185">Reference proteome</keyword>
<feature type="region of interest" description="Disordered" evidence="8">
    <location>
        <begin position="442"/>
        <end position="559"/>
    </location>
</feature>
<feature type="compositionally biased region" description="Polar residues" evidence="8">
    <location>
        <begin position="170"/>
        <end position="183"/>
    </location>
</feature>
<reference evidence="10" key="2">
    <citation type="journal article" date="2022" name="Microbiol. Resour. Announc.">
        <title>Whole-Genome Sequence of Entomortierella parvispora E1425, a Mucoromycotan Fungus Associated with Burkholderiaceae-Related Endosymbiotic Bacteria.</title>
        <authorList>
            <person name="Herlambang A."/>
            <person name="Guo Y."/>
            <person name="Takashima Y."/>
            <person name="Narisawa K."/>
            <person name="Ohta H."/>
            <person name="Nishizawa T."/>
        </authorList>
    </citation>
    <scope>NUCLEOTIDE SEQUENCE</scope>
    <source>
        <strain evidence="10">E1425</strain>
    </source>
</reference>
<feature type="compositionally biased region" description="Low complexity" evidence="8">
    <location>
        <begin position="108"/>
        <end position="131"/>
    </location>
</feature>
<evidence type="ECO:0000259" key="9">
    <source>
        <dbReference type="PROSITE" id="PS51366"/>
    </source>
</evidence>
<dbReference type="Gene3D" id="1.25.40.180">
    <property type="match status" value="2"/>
</dbReference>
<dbReference type="PANTHER" id="PTHR23253">
    <property type="entry name" value="EUKARYOTIC TRANSLATION INITIATION FACTOR 4 GAMMA"/>
    <property type="match status" value="1"/>
</dbReference>
<dbReference type="SMART" id="SM00543">
    <property type="entry name" value="MIF4G"/>
    <property type="match status" value="1"/>
</dbReference>
<keyword evidence="7" id="KW-0648">Protein biosynthesis</keyword>
<keyword evidence="4 10" id="KW-0396">Initiation factor</keyword>
<feature type="region of interest" description="Disordered" evidence="8">
    <location>
        <begin position="1212"/>
        <end position="1290"/>
    </location>
</feature>
<dbReference type="FunFam" id="1.25.40.180:FF:000020">
    <property type="entry name" value="Eukaryotic translation initiation factor subunit"/>
    <property type="match status" value="1"/>
</dbReference>
<comment type="caution">
    <text evidence="10">The sequence shown here is derived from an EMBL/GenBank/DDBJ whole genome shotgun (WGS) entry which is preliminary data.</text>
</comment>
<feature type="compositionally biased region" description="Polar residues" evidence="8">
    <location>
        <begin position="1"/>
        <end position="16"/>
    </location>
</feature>
<evidence type="ECO:0000256" key="5">
    <source>
        <dbReference type="ARBA" id="ARBA00022553"/>
    </source>
</evidence>
<feature type="compositionally biased region" description="Low complexity" evidence="8">
    <location>
        <begin position="1264"/>
        <end position="1282"/>
    </location>
</feature>
<feature type="compositionally biased region" description="Basic and acidic residues" evidence="8">
    <location>
        <begin position="447"/>
        <end position="559"/>
    </location>
</feature>
<evidence type="ECO:0000256" key="3">
    <source>
        <dbReference type="ARBA" id="ARBA00022490"/>
    </source>
</evidence>
<dbReference type="Pfam" id="PF12152">
    <property type="entry name" value="eIF_4G1"/>
    <property type="match status" value="1"/>
</dbReference>
<dbReference type="InterPro" id="IPR036211">
    <property type="entry name" value="eIF4G_eIF4E-bd_sf"/>
</dbReference>
<evidence type="ECO:0000256" key="7">
    <source>
        <dbReference type="ARBA" id="ARBA00022917"/>
    </source>
</evidence>
<feature type="region of interest" description="Disordered" evidence="8">
    <location>
        <begin position="281"/>
        <end position="332"/>
    </location>
</feature>
<feature type="region of interest" description="Disordered" evidence="8">
    <location>
        <begin position="696"/>
        <end position="810"/>
    </location>
</feature>
<dbReference type="InterPro" id="IPR003890">
    <property type="entry name" value="MIF4G-like_typ-3"/>
</dbReference>
<dbReference type="GO" id="GO:0003743">
    <property type="term" value="F:translation initiation factor activity"/>
    <property type="evidence" value="ECO:0007669"/>
    <property type="project" value="UniProtKB-KW"/>
</dbReference>
<dbReference type="InterPro" id="IPR016024">
    <property type="entry name" value="ARM-type_fold"/>
</dbReference>
<keyword evidence="5" id="KW-0597">Phosphoprotein</keyword>
<feature type="region of interest" description="Disordered" evidence="8">
    <location>
        <begin position="144"/>
        <end position="163"/>
    </location>
</feature>
<evidence type="ECO:0000256" key="8">
    <source>
        <dbReference type="SAM" id="MobiDB-lite"/>
    </source>
</evidence>
<dbReference type="Pfam" id="PF02854">
    <property type="entry name" value="MIF4G"/>
    <property type="match status" value="1"/>
</dbReference>
<dbReference type="GO" id="GO:0016281">
    <property type="term" value="C:eukaryotic translation initiation factor 4F complex"/>
    <property type="evidence" value="ECO:0007669"/>
    <property type="project" value="TreeGrafter"/>
</dbReference>
<evidence type="ECO:0000313" key="10">
    <source>
        <dbReference type="EMBL" id="GJJ78156.1"/>
    </source>
</evidence>
<feature type="region of interest" description="Disordered" evidence="8">
    <location>
        <begin position="1"/>
        <end position="131"/>
    </location>
</feature>
<comment type="subcellular location">
    <subcellularLocation>
        <location evidence="1">Cytoplasm</location>
    </subcellularLocation>
</comment>
<evidence type="ECO:0000256" key="6">
    <source>
        <dbReference type="ARBA" id="ARBA00022884"/>
    </source>
</evidence>
<feature type="domain" description="MI" evidence="9">
    <location>
        <begin position="1288"/>
        <end position="1402"/>
    </location>
</feature>
<comment type="similarity">
    <text evidence="2">Belongs to the eukaryotic initiation factor 4G family.</text>
</comment>
<keyword evidence="3" id="KW-0963">Cytoplasm</keyword>
<protein>
    <submittedName>
        <fullName evidence="10">Translation initiation factor 4G</fullName>
    </submittedName>
</protein>
<dbReference type="Gene3D" id="1.20.970.30">
    <property type="entry name" value="eIF4G, eIF4E-binding domain"/>
    <property type="match status" value="1"/>
</dbReference>
<dbReference type="GO" id="GO:0010494">
    <property type="term" value="C:cytoplasmic stress granule"/>
    <property type="evidence" value="ECO:0007669"/>
    <property type="project" value="UniProtKB-ARBA"/>
</dbReference>
<dbReference type="OrthoDB" id="514777at2759"/>
<evidence type="ECO:0000313" key="11">
    <source>
        <dbReference type="Proteomes" id="UP000827284"/>
    </source>
</evidence>
<name>A0A9P3HKA1_9FUNG</name>
<accession>A0A9P3HKA1</accession>
<feature type="region of interest" description="Disordered" evidence="8">
    <location>
        <begin position="168"/>
        <end position="187"/>
    </location>
</feature>
<dbReference type="InterPro" id="IPR003891">
    <property type="entry name" value="Initiation_fac_eIF4g_MI"/>
</dbReference>
<dbReference type="SUPFAM" id="SSF101489">
    <property type="entry name" value="Eukaryotic initiation factor 4f subunit eIF4g, eIF4e-binding domain"/>
    <property type="match status" value="1"/>
</dbReference>
<reference evidence="10" key="1">
    <citation type="submission" date="2021-11" db="EMBL/GenBank/DDBJ databases">
        <authorList>
            <person name="Herlambang A."/>
            <person name="Guo Y."/>
            <person name="Takashima Y."/>
            <person name="Nishizawa T."/>
        </authorList>
    </citation>
    <scope>NUCLEOTIDE SEQUENCE</scope>
    <source>
        <strain evidence="10">E1425</strain>
    </source>
</reference>
<feature type="region of interest" description="Disordered" evidence="8">
    <location>
        <begin position="1108"/>
        <end position="1198"/>
    </location>
</feature>
<dbReference type="Pfam" id="PF02847">
    <property type="entry name" value="MA3"/>
    <property type="match status" value="1"/>
</dbReference>
<feature type="compositionally biased region" description="Low complexity" evidence="8">
    <location>
        <begin position="19"/>
        <end position="98"/>
    </location>
</feature>
<dbReference type="GO" id="GO:0003729">
    <property type="term" value="F:mRNA binding"/>
    <property type="evidence" value="ECO:0007669"/>
    <property type="project" value="TreeGrafter"/>
</dbReference>
<sequence>MKRNSTQPPSSGTTPISFAAAAQKNTTKANSPAQTPATTTPQPVQPAASSAANVSASASAPATQTPSSTATTSSSGSQAAASPSTPSTPSKQQSAPKPVSTANGNYSAVAAKANAANRRSQVPPAAAPAVKGAPAKAASPAVSQSNAPAASSPAPVSGSSASSIRFGSINDSASGSEPTVTQDGANSAAAAGASMTFGSIAASGKIPSSKADEAVAVENTQAPAQAPEHQNTYKPIPHVPQPHLAHGHHNSHRRTDSTSSAHNEHPHYRAQVPPTLSQAPMIPAMVPQSGPASFASQRPPLKNQGGMGPMNPQAQHHGMHSHTQQPWQGQPYHYMPSYDAPYYQPMYAPPMSGYGVPQRPMNNRTSFNTSAPAFTPQTQVSKRIAIIDPNTHTEVKPLPAAVGSPSSTEAKAAKNPVVIDVKNPEEDKKTIITPPAVKNAIKIVNPADREREERERKEKEEKERLEKEEKERKEREEKERIEREAKEAEERRIREEQEEKERIEAAARAEQERKEKEARELKEKEEREERERIEAERKRKEEEERIAREKAEAEAEKARLEKEKAELEAKEKLEAERRIALETEKLAEKVKQEELAAAAAKAEAEKAAAAAAADAKPSVPAVESLKAGLSVDLARTVSAPTPSPSARIDNFGAVTYPSHIQSPSGADAQGKFRYDRDFLMQFMNVCKEKPDSLPALDVLADGNDRGMSSPGGPSRNNSRGGPIPNGRGKPSQPMGSFNLGSMGGMSRMGSMPMGGRNPSGDSRMHRSPSDNNFLPRNGLSRPPSGRGSRGGKRGGGPGRGGDRYQETPQLTIPLADIVPLEKTENAWTPNINAAPVAISTEEPLAQDVVARKVKGLLNKLTLEKFNSISDKILEIANLSVKETDGTTLKHCIQLIFEKATDEPNFGSVYAQLCHKLLEKVSNDIKDSEVEGSTGGKLFRKYLLHRCQEEFMKGWKDKATAGGVSLGDKDGPDLMSDEYYVLMKAKRQGLGLIHFIGELFKLSMLTEKIMHECIKKLLANVKEPEEEETEGLCKLLTTVGLQLDRPQAKPHMDVYFLRMAELTKTDKLPSRIRFMVQDVIDLRASNWVNRRAASGPKTIAAIHEEAAKQAEEKEMMRRTASSGGGRGLPNRREQLSRGPSFRGGSGDARYDNGGVAQVGADGWSMVGSTPAPPKKAGDLSSFGNTSRSKGGMPSSLGPQAAVFGSLAKGKRAEAKAATQSEAARPIGSANPFDALEGENGDRRGSVDAEKPVERPRLKLLPRSAPPAAEAEASSATEPVSAAPKKTEDEAKRSIANTLKEYLSIRDMSELLMSAKELDACYRPLFVTEFVNQSMEMKQSDVDSIAEIFKKMTSEGVISTEEFETGFADPLEFLSDTAIDVPNAYKYAAQLLEAAGLDPAKAKP</sequence>
<dbReference type="InterPro" id="IPR022745">
    <property type="entry name" value="eIF4G1_eIF4E-bd"/>
</dbReference>
<dbReference type="PANTHER" id="PTHR23253:SF9">
    <property type="entry name" value="EUKARYOTIC TRANSLATION INITIATION FACTOR 4 GAMMA 2"/>
    <property type="match status" value="1"/>
</dbReference>
<dbReference type="EMBL" id="BQFW01000014">
    <property type="protein sequence ID" value="GJJ78156.1"/>
    <property type="molecule type" value="Genomic_DNA"/>
</dbReference>
<dbReference type="SMART" id="SM00544">
    <property type="entry name" value="MA3"/>
    <property type="match status" value="1"/>
</dbReference>
<feature type="compositionally biased region" description="Basic and acidic residues" evidence="8">
    <location>
        <begin position="1238"/>
        <end position="1255"/>
    </location>
</feature>
<evidence type="ECO:0000256" key="1">
    <source>
        <dbReference type="ARBA" id="ARBA00004496"/>
    </source>
</evidence>
<organism evidence="10 11">
    <name type="scientific">Entomortierella parvispora</name>
    <dbReference type="NCBI Taxonomy" id="205924"/>
    <lineage>
        <taxon>Eukaryota</taxon>
        <taxon>Fungi</taxon>
        <taxon>Fungi incertae sedis</taxon>
        <taxon>Mucoromycota</taxon>
        <taxon>Mortierellomycotina</taxon>
        <taxon>Mortierellomycetes</taxon>
        <taxon>Mortierellales</taxon>
        <taxon>Mortierellaceae</taxon>
        <taxon>Entomortierella</taxon>
    </lineage>
</organism>
<gene>
    <name evidence="10" type="ORF">EMPS_10515</name>
</gene>